<name>A0A167RJ09_9VIRU</name>
<evidence type="ECO:0000256" key="1">
    <source>
        <dbReference type="SAM" id="Phobius"/>
    </source>
</evidence>
<dbReference type="SUPFAM" id="SSF51322">
    <property type="entry name" value="Cyanovirin-N"/>
    <property type="match status" value="2"/>
</dbReference>
<keyword evidence="1" id="KW-0472">Membrane</keyword>
<dbReference type="EMBL" id="KU877344">
    <property type="protein sequence ID" value="ANB50739.1"/>
    <property type="molecule type" value="Genomic_DNA"/>
</dbReference>
<feature type="domain" description="Cyanovirin-N" evidence="2">
    <location>
        <begin position="57"/>
        <end position="120"/>
    </location>
</feature>
<dbReference type="InterPro" id="IPR011058">
    <property type="entry name" value="Cyanovirin-N"/>
</dbReference>
<dbReference type="GeneID" id="80513101"/>
<protein>
    <recommendedName>
        <fullName evidence="2">Cyanovirin-N domain-containing protein</fullName>
    </recommendedName>
</protein>
<dbReference type="Proteomes" id="UP000241365">
    <property type="component" value="Segment"/>
</dbReference>
<dbReference type="RefSeq" id="YP_010776490.1">
    <property type="nucleotide sequence ID" value="NC_075034.1"/>
</dbReference>
<keyword evidence="4" id="KW-1185">Reference proteome</keyword>
<dbReference type="InterPro" id="IPR036673">
    <property type="entry name" value="Cyanovirin-N_sf"/>
</dbReference>
<evidence type="ECO:0000313" key="3">
    <source>
        <dbReference type="EMBL" id="ANB50739.1"/>
    </source>
</evidence>
<reference evidence="3 4" key="1">
    <citation type="journal article" date="2016" name="Genome Announc.">
        <title>Complete Genome Sequence of a New Megavirus Family Member Isolated from an Inland Water Lake for the First Time in India.</title>
        <authorList>
            <person name="Chatterjee A."/>
            <person name="Ali F."/>
            <person name="Bange D."/>
            <person name="Kondabagil K."/>
        </authorList>
    </citation>
    <scope>NUCLEOTIDE SEQUENCE [LARGE SCALE GENOMIC DNA]</scope>
    <source>
        <strain evidence="3">1</strain>
    </source>
</reference>
<feature type="transmembrane region" description="Helical" evidence="1">
    <location>
        <begin position="6"/>
        <end position="28"/>
    </location>
</feature>
<dbReference type="KEGG" id="vg:80513101"/>
<keyword evidence="1" id="KW-0812">Transmembrane</keyword>
<keyword evidence="1" id="KW-1133">Transmembrane helix</keyword>
<proteinExistence type="predicted"/>
<sequence length="181" mass="18601">MSTLGVIIIVFLILLILGAIGGGLYYWFGYRPRHTPGPIMPIPPPSTRCVLPKGAWEQSCTGGTISGTTLTAQCKDSAGTPKASTLDLSRCSSGPVTNNAGVLTCTPGSGFCNTTPTCTLPTGPYQNTCTGATINGTTLSATCDGPNNTKVQTSLDLRNCGQGDITNNNGNLRCGAGFGYC</sequence>
<accession>A0A167RJ09</accession>
<dbReference type="Pfam" id="PF08881">
    <property type="entry name" value="CVNH"/>
    <property type="match status" value="1"/>
</dbReference>
<evidence type="ECO:0000259" key="2">
    <source>
        <dbReference type="Pfam" id="PF08881"/>
    </source>
</evidence>
<dbReference type="Gene3D" id="2.30.60.10">
    <property type="entry name" value="Cyanovirin-N"/>
    <property type="match status" value="2"/>
</dbReference>
<evidence type="ECO:0000313" key="4">
    <source>
        <dbReference type="Proteomes" id="UP000241365"/>
    </source>
</evidence>
<organism evidence="3 4">
    <name type="scientific">Powai lake megavirus</name>
    <dbReference type="NCBI Taxonomy" id="1842663"/>
    <lineage>
        <taxon>Viruses</taxon>
        <taxon>Varidnaviria</taxon>
        <taxon>Bamfordvirae</taxon>
        <taxon>Nucleocytoviricota</taxon>
        <taxon>Megaviricetes</taxon>
        <taxon>Imitervirales</taxon>
        <taxon>Mimiviridae</taxon>
        <taxon>Megamimivirinae</taxon>
        <taxon>Megavirus</taxon>
        <taxon>Megavirus powaiense</taxon>
    </lineage>
</organism>